<sequence>MAAEMKGTPQGLAAAAQTAAAPRCTRSWVPCLPWPSRASLRLCEDAHACIADAWRCATLASGPAPRKQRRERTTFTRAQLDVLEALFSKTRYPDIFMREEVALKINLPESRVQVWFKNRRAKCRQQQQQQQNGSASSKPRPKKAKSPAPSSSPTSSSRGESPYKPSALVASSPLASAAASPLHQQPSAIWSPAAISPAVAELMNAHQRSPYHAGAATSAPSHVVQGPAVSVSQSTLSAGGPQHGPPHSLQTGSCYAPAVPYASPHYYTGMDYLSGQMHQTPPPPPHASSLQGPHPTSHHQDRPGVLSTRTPPAGDCLEYGASSAGEKASGGPWKFQAL</sequence>
<evidence type="ECO:0000256" key="2">
    <source>
        <dbReference type="ARBA" id="ARBA00022473"/>
    </source>
</evidence>
<evidence type="ECO:0000313" key="10">
    <source>
        <dbReference type="EMBL" id="KAH7939146.1"/>
    </source>
</evidence>
<evidence type="ECO:0000256" key="4">
    <source>
        <dbReference type="ARBA" id="ARBA00023155"/>
    </source>
</evidence>
<dbReference type="Pfam" id="PF00046">
    <property type="entry name" value="Homeodomain"/>
    <property type="match status" value="1"/>
</dbReference>
<reference evidence="10" key="1">
    <citation type="journal article" date="2020" name="Cell">
        <title>Large-Scale Comparative Analyses of Tick Genomes Elucidate Their Genetic Diversity and Vector Capacities.</title>
        <authorList>
            <consortium name="Tick Genome and Microbiome Consortium (TIGMIC)"/>
            <person name="Jia N."/>
            <person name="Wang J."/>
            <person name="Shi W."/>
            <person name="Du L."/>
            <person name="Sun Y."/>
            <person name="Zhan W."/>
            <person name="Jiang J.F."/>
            <person name="Wang Q."/>
            <person name="Zhang B."/>
            <person name="Ji P."/>
            <person name="Bell-Sakyi L."/>
            <person name="Cui X.M."/>
            <person name="Yuan T.T."/>
            <person name="Jiang B.G."/>
            <person name="Yang W.F."/>
            <person name="Lam T.T."/>
            <person name="Chang Q.C."/>
            <person name="Ding S.J."/>
            <person name="Wang X.J."/>
            <person name="Zhu J.G."/>
            <person name="Ruan X.D."/>
            <person name="Zhao L."/>
            <person name="Wei J.T."/>
            <person name="Ye R.Z."/>
            <person name="Que T.C."/>
            <person name="Du C.H."/>
            <person name="Zhou Y.H."/>
            <person name="Cheng J.X."/>
            <person name="Dai P.F."/>
            <person name="Guo W.B."/>
            <person name="Han X.H."/>
            <person name="Huang E.J."/>
            <person name="Li L.F."/>
            <person name="Wei W."/>
            <person name="Gao Y.C."/>
            <person name="Liu J.Z."/>
            <person name="Shao H.Z."/>
            <person name="Wang X."/>
            <person name="Wang C.C."/>
            <person name="Yang T.C."/>
            <person name="Huo Q.B."/>
            <person name="Li W."/>
            <person name="Chen H.Y."/>
            <person name="Chen S.E."/>
            <person name="Zhou L.G."/>
            <person name="Ni X.B."/>
            <person name="Tian J.H."/>
            <person name="Sheng Y."/>
            <person name="Liu T."/>
            <person name="Pan Y.S."/>
            <person name="Xia L.Y."/>
            <person name="Li J."/>
            <person name="Zhao F."/>
            <person name="Cao W.C."/>
        </authorList>
    </citation>
    <scope>NUCLEOTIDE SEQUENCE</scope>
    <source>
        <strain evidence="10">Rsan-2018</strain>
    </source>
</reference>
<dbReference type="InterPro" id="IPR009057">
    <property type="entry name" value="Homeodomain-like_sf"/>
</dbReference>
<feature type="compositionally biased region" description="Low complexity" evidence="8">
    <location>
        <begin position="320"/>
        <end position="331"/>
    </location>
</feature>
<dbReference type="PROSITE" id="PS00027">
    <property type="entry name" value="HOMEOBOX_1"/>
    <property type="match status" value="1"/>
</dbReference>
<comment type="subcellular location">
    <subcellularLocation>
        <location evidence="1 6 7">Nucleus</location>
    </subcellularLocation>
</comment>
<organism evidence="10 11">
    <name type="scientific">Rhipicephalus sanguineus</name>
    <name type="common">Brown dog tick</name>
    <name type="synonym">Ixodes sanguineus</name>
    <dbReference type="NCBI Taxonomy" id="34632"/>
    <lineage>
        <taxon>Eukaryota</taxon>
        <taxon>Metazoa</taxon>
        <taxon>Ecdysozoa</taxon>
        <taxon>Arthropoda</taxon>
        <taxon>Chelicerata</taxon>
        <taxon>Arachnida</taxon>
        <taxon>Acari</taxon>
        <taxon>Parasitiformes</taxon>
        <taxon>Ixodida</taxon>
        <taxon>Ixodoidea</taxon>
        <taxon>Ixodidae</taxon>
        <taxon>Rhipicephalinae</taxon>
        <taxon>Rhipicephalus</taxon>
        <taxon>Rhipicephalus</taxon>
    </lineage>
</organism>
<dbReference type="CDD" id="cd00086">
    <property type="entry name" value="homeodomain"/>
    <property type="match status" value="1"/>
</dbReference>
<evidence type="ECO:0000256" key="8">
    <source>
        <dbReference type="SAM" id="MobiDB-lite"/>
    </source>
</evidence>
<feature type="region of interest" description="Disordered" evidence="8">
    <location>
        <begin position="211"/>
        <end position="251"/>
    </location>
</feature>
<dbReference type="GO" id="GO:0000981">
    <property type="term" value="F:DNA-binding transcription factor activity, RNA polymerase II-specific"/>
    <property type="evidence" value="ECO:0007669"/>
    <property type="project" value="InterPro"/>
</dbReference>
<dbReference type="AlphaFoldDB" id="A0A9D4PDU3"/>
<comment type="caution">
    <text evidence="10">The sequence shown here is derived from an EMBL/GenBank/DDBJ whole genome shotgun (WGS) entry which is preliminary data.</text>
</comment>
<keyword evidence="4 6" id="KW-0371">Homeobox</keyword>
<dbReference type="FunFam" id="1.10.10.60:FF:000142">
    <property type="entry name" value="homeobox protein OTX2 isoform X2"/>
    <property type="match status" value="1"/>
</dbReference>
<gene>
    <name evidence="10" type="ORF">HPB52_007577</name>
</gene>
<feature type="region of interest" description="Disordered" evidence="8">
    <location>
        <begin position="273"/>
        <end position="338"/>
    </location>
</feature>
<keyword evidence="5 6" id="KW-0539">Nucleus</keyword>
<dbReference type="SMART" id="SM00389">
    <property type="entry name" value="HOX"/>
    <property type="match status" value="1"/>
</dbReference>
<evidence type="ECO:0000256" key="6">
    <source>
        <dbReference type="PROSITE-ProRule" id="PRU00108"/>
    </source>
</evidence>
<evidence type="ECO:0000313" key="11">
    <source>
        <dbReference type="Proteomes" id="UP000821837"/>
    </source>
</evidence>
<keyword evidence="3 6" id="KW-0238">DNA-binding</keyword>
<feature type="compositionally biased region" description="Low complexity" evidence="8">
    <location>
        <begin position="146"/>
        <end position="157"/>
    </location>
</feature>
<reference evidence="10" key="2">
    <citation type="submission" date="2021-09" db="EMBL/GenBank/DDBJ databases">
        <authorList>
            <person name="Jia N."/>
            <person name="Wang J."/>
            <person name="Shi W."/>
            <person name="Du L."/>
            <person name="Sun Y."/>
            <person name="Zhan W."/>
            <person name="Jiang J."/>
            <person name="Wang Q."/>
            <person name="Zhang B."/>
            <person name="Ji P."/>
            <person name="Sakyi L.B."/>
            <person name="Cui X."/>
            <person name="Yuan T."/>
            <person name="Jiang B."/>
            <person name="Yang W."/>
            <person name="Lam T.T.-Y."/>
            <person name="Chang Q."/>
            <person name="Ding S."/>
            <person name="Wang X."/>
            <person name="Zhu J."/>
            <person name="Ruan X."/>
            <person name="Zhao L."/>
            <person name="Wei J."/>
            <person name="Que T."/>
            <person name="Du C."/>
            <person name="Cheng J."/>
            <person name="Dai P."/>
            <person name="Han X."/>
            <person name="Huang E."/>
            <person name="Gao Y."/>
            <person name="Liu J."/>
            <person name="Shao H."/>
            <person name="Ye R."/>
            <person name="Li L."/>
            <person name="Wei W."/>
            <person name="Wang X."/>
            <person name="Wang C."/>
            <person name="Huo Q."/>
            <person name="Li W."/>
            <person name="Guo W."/>
            <person name="Chen H."/>
            <person name="Chen S."/>
            <person name="Zhou L."/>
            <person name="Zhou L."/>
            <person name="Ni X."/>
            <person name="Tian J."/>
            <person name="Zhou Y."/>
            <person name="Sheng Y."/>
            <person name="Liu T."/>
            <person name="Pan Y."/>
            <person name="Xia L."/>
            <person name="Li J."/>
            <person name="Zhao F."/>
            <person name="Cao W."/>
        </authorList>
    </citation>
    <scope>NUCLEOTIDE SEQUENCE</scope>
    <source>
        <strain evidence="10">Rsan-2018</strain>
        <tissue evidence="10">Larvae</tissue>
    </source>
</reference>
<dbReference type="GO" id="GO:0000978">
    <property type="term" value="F:RNA polymerase II cis-regulatory region sequence-specific DNA binding"/>
    <property type="evidence" value="ECO:0007669"/>
    <property type="project" value="TreeGrafter"/>
</dbReference>
<evidence type="ECO:0000256" key="5">
    <source>
        <dbReference type="ARBA" id="ARBA00023242"/>
    </source>
</evidence>
<dbReference type="VEuPathDB" id="VectorBase:RSAN_058236"/>
<dbReference type="SUPFAM" id="SSF46689">
    <property type="entry name" value="Homeodomain-like"/>
    <property type="match status" value="1"/>
</dbReference>
<dbReference type="InterPro" id="IPR001356">
    <property type="entry name" value="HD"/>
</dbReference>
<feature type="region of interest" description="Disordered" evidence="8">
    <location>
        <begin position="120"/>
        <end position="167"/>
    </location>
</feature>
<evidence type="ECO:0000256" key="1">
    <source>
        <dbReference type="ARBA" id="ARBA00004123"/>
    </source>
</evidence>
<accession>A0A9D4PDU3</accession>
<dbReference type="PROSITE" id="PS50071">
    <property type="entry name" value="HOMEOBOX_2"/>
    <property type="match status" value="1"/>
</dbReference>
<dbReference type="GO" id="GO:0005634">
    <property type="term" value="C:nucleus"/>
    <property type="evidence" value="ECO:0007669"/>
    <property type="project" value="UniProtKB-SubCell"/>
</dbReference>
<name>A0A9D4PDU3_RHISA</name>
<dbReference type="PANTHER" id="PTHR45793:SF5">
    <property type="entry name" value="HOMEOTIC PROTEIN OCELLILESS"/>
    <property type="match status" value="1"/>
</dbReference>
<feature type="domain" description="Homeobox" evidence="9">
    <location>
        <begin position="66"/>
        <end position="126"/>
    </location>
</feature>
<keyword evidence="11" id="KW-1185">Reference proteome</keyword>
<evidence type="ECO:0000259" key="9">
    <source>
        <dbReference type="PROSITE" id="PS50071"/>
    </source>
</evidence>
<feature type="compositionally biased region" description="Low complexity" evidence="8">
    <location>
        <begin position="125"/>
        <end position="138"/>
    </location>
</feature>
<proteinExistence type="predicted"/>
<keyword evidence="2" id="KW-0217">Developmental protein</keyword>
<evidence type="ECO:0000256" key="7">
    <source>
        <dbReference type="RuleBase" id="RU000682"/>
    </source>
</evidence>
<dbReference type="PANTHER" id="PTHR45793">
    <property type="entry name" value="HOMEOBOX PROTEIN"/>
    <property type="match status" value="1"/>
</dbReference>
<dbReference type="EMBL" id="JABSTV010001254">
    <property type="protein sequence ID" value="KAH7939146.1"/>
    <property type="molecule type" value="Genomic_DNA"/>
</dbReference>
<protein>
    <recommendedName>
        <fullName evidence="9">Homeobox domain-containing protein</fullName>
    </recommendedName>
</protein>
<dbReference type="Gene3D" id="1.10.10.60">
    <property type="entry name" value="Homeodomain-like"/>
    <property type="match status" value="1"/>
</dbReference>
<feature type="DNA-binding region" description="Homeobox" evidence="6">
    <location>
        <begin position="68"/>
        <end position="127"/>
    </location>
</feature>
<dbReference type="InterPro" id="IPR017970">
    <property type="entry name" value="Homeobox_CS"/>
</dbReference>
<dbReference type="Proteomes" id="UP000821837">
    <property type="component" value="Chromosome 8"/>
</dbReference>
<evidence type="ECO:0000256" key="3">
    <source>
        <dbReference type="ARBA" id="ARBA00023125"/>
    </source>
</evidence>